<dbReference type="InterPro" id="IPR011990">
    <property type="entry name" value="TPR-like_helical_dom_sf"/>
</dbReference>
<dbReference type="Proteomes" id="UP000654913">
    <property type="component" value="Chromosome 1"/>
</dbReference>
<keyword evidence="3" id="KW-1185">Reference proteome</keyword>
<dbReference type="AlphaFoldDB" id="A0A7R8AHV7"/>
<dbReference type="GO" id="GO:0101031">
    <property type="term" value="C:protein folding chaperone complex"/>
    <property type="evidence" value="ECO:0007669"/>
    <property type="project" value="TreeGrafter"/>
</dbReference>
<dbReference type="InterPro" id="IPR051966">
    <property type="entry name" value="RPAP3"/>
</dbReference>
<gene>
    <name evidence="2" type="ORF">APUU_12309A</name>
</gene>
<keyword evidence="1" id="KW-0802">TPR repeat</keyword>
<organism evidence="2 3">
    <name type="scientific">Aspergillus puulaauensis</name>
    <dbReference type="NCBI Taxonomy" id="1220207"/>
    <lineage>
        <taxon>Eukaryota</taxon>
        <taxon>Fungi</taxon>
        <taxon>Dikarya</taxon>
        <taxon>Ascomycota</taxon>
        <taxon>Pezizomycotina</taxon>
        <taxon>Eurotiomycetes</taxon>
        <taxon>Eurotiomycetidae</taxon>
        <taxon>Eurotiales</taxon>
        <taxon>Aspergillaceae</taxon>
        <taxon>Aspergillus</taxon>
    </lineage>
</organism>
<dbReference type="PANTHER" id="PTHR46423">
    <property type="entry name" value="RNA POLYMERASE II-ASSOCIATED PROTEIN 3"/>
    <property type="match status" value="1"/>
</dbReference>
<dbReference type="KEGG" id="apuu:APUU_12309A"/>
<evidence type="ECO:0000256" key="1">
    <source>
        <dbReference type="ARBA" id="ARBA00022803"/>
    </source>
</evidence>
<protein>
    <submittedName>
        <fullName evidence="2">Uncharacterized protein</fullName>
    </submittedName>
</protein>
<evidence type="ECO:0000313" key="2">
    <source>
        <dbReference type="EMBL" id="BCS19481.1"/>
    </source>
</evidence>
<sequence>MPDDEYTIRVDHVSDILFLPIPPSSCMDTGSSPNDWKGAGNEKFIQGKYYLAIDFYSQALNSSPSIAELIVIRQNRAFCFLKTHQFDAAHGLPESGPSEKALYRKAQALHYLQRFQEESLLLKTLELLGFSLPAASSLGSLVLASGWRNGA</sequence>
<proteinExistence type="predicted"/>
<reference evidence="2" key="1">
    <citation type="submission" date="2021-01" db="EMBL/GenBank/DDBJ databases">
        <authorList>
            <consortium name="Aspergillus puulaauensis MK2 genome sequencing consortium"/>
            <person name="Kazuki M."/>
            <person name="Futagami T."/>
        </authorList>
    </citation>
    <scope>NUCLEOTIDE SEQUENCE</scope>
    <source>
        <strain evidence="2">MK2</strain>
    </source>
</reference>
<dbReference type="EMBL" id="AP024443">
    <property type="protein sequence ID" value="BCS19481.1"/>
    <property type="molecule type" value="Genomic_DNA"/>
</dbReference>
<dbReference type="GeneID" id="64969486"/>
<reference evidence="2" key="2">
    <citation type="submission" date="2021-02" db="EMBL/GenBank/DDBJ databases">
        <title>Aspergillus puulaauensis MK2 genome sequence.</title>
        <authorList>
            <person name="Futagami T."/>
            <person name="Mori K."/>
            <person name="Kadooka C."/>
            <person name="Tanaka T."/>
        </authorList>
    </citation>
    <scope>NUCLEOTIDE SEQUENCE</scope>
    <source>
        <strain evidence="2">MK2</strain>
    </source>
</reference>
<dbReference type="Gene3D" id="1.25.40.10">
    <property type="entry name" value="Tetratricopeptide repeat domain"/>
    <property type="match status" value="1"/>
</dbReference>
<dbReference type="OrthoDB" id="438641at2759"/>
<dbReference type="SUPFAM" id="SSF48452">
    <property type="entry name" value="TPR-like"/>
    <property type="match status" value="1"/>
</dbReference>
<name>A0A7R8AHV7_9EURO</name>
<accession>A0A7R8AHV7</accession>
<dbReference type="RefSeq" id="XP_041551675.1">
    <property type="nucleotide sequence ID" value="XM_041698496.1"/>
</dbReference>
<dbReference type="PANTHER" id="PTHR46423:SF1">
    <property type="entry name" value="RNA POLYMERASE II-ASSOCIATED PROTEIN 3"/>
    <property type="match status" value="1"/>
</dbReference>
<evidence type="ECO:0000313" key="3">
    <source>
        <dbReference type="Proteomes" id="UP000654913"/>
    </source>
</evidence>